<accession>A0ACB9F3K7</accession>
<evidence type="ECO:0000313" key="2">
    <source>
        <dbReference type="Proteomes" id="UP001055811"/>
    </source>
</evidence>
<organism evidence="1 2">
    <name type="scientific">Cichorium intybus</name>
    <name type="common">Chicory</name>
    <dbReference type="NCBI Taxonomy" id="13427"/>
    <lineage>
        <taxon>Eukaryota</taxon>
        <taxon>Viridiplantae</taxon>
        <taxon>Streptophyta</taxon>
        <taxon>Embryophyta</taxon>
        <taxon>Tracheophyta</taxon>
        <taxon>Spermatophyta</taxon>
        <taxon>Magnoliopsida</taxon>
        <taxon>eudicotyledons</taxon>
        <taxon>Gunneridae</taxon>
        <taxon>Pentapetalae</taxon>
        <taxon>asterids</taxon>
        <taxon>campanulids</taxon>
        <taxon>Asterales</taxon>
        <taxon>Asteraceae</taxon>
        <taxon>Cichorioideae</taxon>
        <taxon>Cichorieae</taxon>
        <taxon>Cichoriinae</taxon>
        <taxon>Cichorium</taxon>
    </lineage>
</organism>
<comment type="caution">
    <text evidence="1">The sequence shown here is derived from an EMBL/GenBank/DDBJ whole genome shotgun (WGS) entry which is preliminary data.</text>
</comment>
<gene>
    <name evidence="1" type="ORF">L2E82_15572</name>
</gene>
<evidence type="ECO:0000313" key="1">
    <source>
        <dbReference type="EMBL" id="KAI3765535.1"/>
    </source>
</evidence>
<proteinExistence type="predicted"/>
<keyword evidence="2" id="KW-1185">Reference proteome</keyword>
<reference evidence="1 2" key="2">
    <citation type="journal article" date="2022" name="Mol. Ecol. Resour.">
        <title>The genomes of chicory, endive, great burdock and yacon provide insights into Asteraceae paleo-polyploidization history and plant inulin production.</title>
        <authorList>
            <person name="Fan W."/>
            <person name="Wang S."/>
            <person name="Wang H."/>
            <person name="Wang A."/>
            <person name="Jiang F."/>
            <person name="Liu H."/>
            <person name="Zhao H."/>
            <person name="Xu D."/>
            <person name="Zhang Y."/>
        </authorList>
    </citation>
    <scope>NUCLEOTIDE SEQUENCE [LARGE SCALE GENOMIC DNA]</scope>
    <source>
        <strain evidence="2">cv. Punajuju</strain>
        <tissue evidence="1">Leaves</tissue>
    </source>
</reference>
<dbReference type="Proteomes" id="UP001055811">
    <property type="component" value="Linkage Group LG03"/>
</dbReference>
<sequence>MEGLCNLFLPSSTTVHLHRFPPNPLSNQNHPSFKIKSSTLSPQSKYQTPTRKKHPKQQDFDEKDAFPASIPFHAKNPNAIYKDIQRFARQNKLQEALTILDYLDKRGVPVNPTTFSELIASVVRVKSLSIGKVIHTHIRINGLENNEFLRTKLVNMYTSCGSVEDAHDLFDEMPTSSVYPWNALLRGNVIKGGKNHHKILETFSQMRELGIELNVYTFSCLLKSLGGSSSLYQGLKTHGLLIKNGFIDDSIITTCLIDMYFKCHKIKLARQLFEEISEDQRDIVLWGAMIAGFAHNRLQIEALDHLRWMVKEQIRPNSIILTTILPIIGEISSRKLGQEVHAYIIKTKEYSKQLFIQSGLIDMYSKCGDLGSGRTVFYGSTERNTISWTALMSGYAANGRLDMALKSIVWMQQERFKPDVVTINTVIPVCEKLKALKPGKEIHCFAIKNGFMKQIGITTSLMMMYAKCGVHDYSVKLFDNLERKNVIAWTVMIESYMASGQFNEAIRVFRLMAVSKHRPDSVTVSRIFKVLGELRAVKLGKELHGHVLKKNFDLIPFVSSEIVKFYGICGEIGTAIRVFDGVPVKGSMTWTAVIEAYGFNSCYQEAVGVFDEMMTRGFLPNRFTFKAVLWVCESGGLVDEALRVFRLMTRRYKVEVTEEDYSNIIRVLRNSGRIEEAERFSRLKSSL</sequence>
<reference evidence="2" key="1">
    <citation type="journal article" date="2022" name="Mol. Ecol. Resour.">
        <title>The genomes of chicory, endive, great burdock and yacon provide insights into Asteraceae palaeo-polyploidization history and plant inulin production.</title>
        <authorList>
            <person name="Fan W."/>
            <person name="Wang S."/>
            <person name="Wang H."/>
            <person name="Wang A."/>
            <person name="Jiang F."/>
            <person name="Liu H."/>
            <person name="Zhao H."/>
            <person name="Xu D."/>
            <person name="Zhang Y."/>
        </authorList>
    </citation>
    <scope>NUCLEOTIDE SEQUENCE [LARGE SCALE GENOMIC DNA]</scope>
    <source>
        <strain evidence="2">cv. Punajuju</strain>
    </source>
</reference>
<dbReference type="EMBL" id="CM042011">
    <property type="protein sequence ID" value="KAI3765535.1"/>
    <property type="molecule type" value="Genomic_DNA"/>
</dbReference>
<name>A0ACB9F3K7_CICIN</name>
<protein>
    <submittedName>
        <fullName evidence="1">Uncharacterized protein</fullName>
    </submittedName>
</protein>